<organism evidence="2 3">
    <name type="scientific">Desulfonema magnum</name>
    <dbReference type="NCBI Taxonomy" id="45655"/>
    <lineage>
        <taxon>Bacteria</taxon>
        <taxon>Pseudomonadati</taxon>
        <taxon>Thermodesulfobacteriota</taxon>
        <taxon>Desulfobacteria</taxon>
        <taxon>Desulfobacterales</taxon>
        <taxon>Desulfococcaceae</taxon>
        <taxon>Desulfonema</taxon>
    </lineage>
</organism>
<evidence type="ECO:0000313" key="2">
    <source>
        <dbReference type="EMBL" id="QTA88946.1"/>
    </source>
</evidence>
<dbReference type="InterPro" id="IPR036388">
    <property type="entry name" value="WH-like_DNA-bd_sf"/>
</dbReference>
<dbReference type="KEGG" id="dmm:dnm_049930"/>
<evidence type="ECO:0000313" key="3">
    <source>
        <dbReference type="Proteomes" id="UP000663722"/>
    </source>
</evidence>
<feature type="domain" description="RNA polymerase sigma factor 70 region 4 type 2" evidence="1">
    <location>
        <begin position="258"/>
        <end position="286"/>
    </location>
</feature>
<dbReference type="Pfam" id="PF08281">
    <property type="entry name" value="Sigma70_r4_2"/>
    <property type="match status" value="1"/>
</dbReference>
<dbReference type="GO" id="GO:0003677">
    <property type="term" value="F:DNA binding"/>
    <property type="evidence" value="ECO:0007669"/>
    <property type="project" value="InterPro"/>
</dbReference>
<dbReference type="GO" id="GO:0006352">
    <property type="term" value="P:DNA-templated transcription initiation"/>
    <property type="evidence" value="ECO:0007669"/>
    <property type="project" value="InterPro"/>
</dbReference>
<keyword evidence="3" id="KW-1185">Reference proteome</keyword>
<dbReference type="GO" id="GO:0016987">
    <property type="term" value="F:sigma factor activity"/>
    <property type="evidence" value="ECO:0007669"/>
    <property type="project" value="InterPro"/>
</dbReference>
<dbReference type="InterPro" id="IPR013249">
    <property type="entry name" value="RNA_pol_sigma70_r4_t2"/>
</dbReference>
<evidence type="ECO:0000259" key="1">
    <source>
        <dbReference type="Pfam" id="PF08281"/>
    </source>
</evidence>
<reference evidence="2" key="1">
    <citation type="journal article" date="2021" name="Microb. Physiol.">
        <title>Proteogenomic Insights into the Physiology of Marine, Sulfate-Reducing, Filamentous Desulfonema limicola and Desulfonema magnum.</title>
        <authorList>
            <person name="Schnaars V."/>
            <person name="Wohlbrand L."/>
            <person name="Scheve S."/>
            <person name="Hinrichs C."/>
            <person name="Reinhardt R."/>
            <person name="Rabus R."/>
        </authorList>
    </citation>
    <scope>NUCLEOTIDE SEQUENCE</scope>
    <source>
        <strain evidence="2">4be13</strain>
    </source>
</reference>
<dbReference type="RefSeq" id="WP_207683484.1">
    <property type="nucleotide sequence ID" value="NZ_CP061800.1"/>
</dbReference>
<dbReference type="Proteomes" id="UP000663722">
    <property type="component" value="Chromosome"/>
</dbReference>
<sequence>MRSVPGNWLETPDTQQMLAGVASSVMKYVVSKSLSPSFLGQDARHYDSGDDFSEDIRSELVLFILEHQSGIQKIFTSGNKNCHQYLKRAFINYWIEKTRKPLKDPRRYLYKHAADVLRDSEKFYTFARNNRASGFSMIKECIPIPPLSSEDIHEINFPDHLVARLEYESVNKKNTLLMLAAYFWNQISQMWGNKPVCVDLRDFINWICLYVSVTPPIPVKRLTGGKDPWELTPEHCQKPDEIYFDPELVRKWARNFANRLSQKEKAVFILRHEDDLSLKEIARRLGYKGSSGPKYPLNHAENKLRFFLRDLPWLSPDDLNEEAFSLFRDTLLLILKLETQNSKLEN</sequence>
<gene>
    <name evidence="2" type="ORF">dnm_049930</name>
</gene>
<accession>A0A975GPF1</accession>
<name>A0A975GPF1_9BACT</name>
<dbReference type="EMBL" id="CP061800">
    <property type="protein sequence ID" value="QTA88946.1"/>
    <property type="molecule type" value="Genomic_DNA"/>
</dbReference>
<proteinExistence type="predicted"/>
<dbReference type="AlphaFoldDB" id="A0A975GPF1"/>
<protein>
    <submittedName>
        <fullName evidence="2">RNA polymerase sigma factor, sigma-70 family</fullName>
    </submittedName>
</protein>
<dbReference type="SUPFAM" id="SSF88659">
    <property type="entry name" value="Sigma3 and sigma4 domains of RNA polymerase sigma factors"/>
    <property type="match status" value="1"/>
</dbReference>
<dbReference type="InterPro" id="IPR013324">
    <property type="entry name" value="RNA_pol_sigma_r3/r4-like"/>
</dbReference>
<dbReference type="Gene3D" id="1.10.10.10">
    <property type="entry name" value="Winged helix-like DNA-binding domain superfamily/Winged helix DNA-binding domain"/>
    <property type="match status" value="1"/>
</dbReference>